<keyword evidence="1" id="KW-0812">Transmembrane</keyword>
<proteinExistence type="predicted"/>
<evidence type="ECO:0000313" key="2">
    <source>
        <dbReference type="EMBL" id="MBX56242.1"/>
    </source>
</evidence>
<evidence type="ECO:0000256" key="1">
    <source>
        <dbReference type="SAM" id="Phobius"/>
    </source>
</evidence>
<dbReference type="EMBL" id="GGEC01075758">
    <property type="protein sequence ID" value="MBX56242.1"/>
    <property type="molecule type" value="Transcribed_RNA"/>
</dbReference>
<feature type="transmembrane region" description="Helical" evidence="1">
    <location>
        <begin position="20"/>
        <end position="40"/>
    </location>
</feature>
<protein>
    <submittedName>
        <fullName evidence="2">Uncharacterized protein</fullName>
    </submittedName>
</protein>
<keyword evidence="1" id="KW-1133">Transmembrane helix</keyword>
<sequence>MNADITKMNQKQCAIEEISWPLAILMGIGGNGISSLFFSLM</sequence>
<accession>A0A2P2PND0</accession>
<reference evidence="2" key="1">
    <citation type="submission" date="2018-02" db="EMBL/GenBank/DDBJ databases">
        <title>Rhizophora mucronata_Transcriptome.</title>
        <authorList>
            <person name="Meera S.P."/>
            <person name="Sreeshan A."/>
            <person name="Augustine A."/>
        </authorList>
    </citation>
    <scope>NUCLEOTIDE SEQUENCE</scope>
    <source>
        <tissue evidence="2">Leaf</tissue>
    </source>
</reference>
<name>A0A2P2PND0_RHIMU</name>
<organism evidence="2">
    <name type="scientific">Rhizophora mucronata</name>
    <name type="common">Asiatic mangrove</name>
    <dbReference type="NCBI Taxonomy" id="61149"/>
    <lineage>
        <taxon>Eukaryota</taxon>
        <taxon>Viridiplantae</taxon>
        <taxon>Streptophyta</taxon>
        <taxon>Embryophyta</taxon>
        <taxon>Tracheophyta</taxon>
        <taxon>Spermatophyta</taxon>
        <taxon>Magnoliopsida</taxon>
        <taxon>eudicotyledons</taxon>
        <taxon>Gunneridae</taxon>
        <taxon>Pentapetalae</taxon>
        <taxon>rosids</taxon>
        <taxon>fabids</taxon>
        <taxon>Malpighiales</taxon>
        <taxon>Rhizophoraceae</taxon>
        <taxon>Rhizophora</taxon>
    </lineage>
</organism>
<keyword evidence="1" id="KW-0472">Membrane</keyword>
<dbReference type="AlphaFoldDB" id="A0A2P2PND0"/>